<reference evidence="3 4" key="1">
    <citation type="submission" date="2021-03" db="EMBL/GenBank/DDBJ databases">
        <title>Assistant Professor.</title>
        <authorList>
            <person name="Huq M.A."/>
        </authorList>
    </citation>
    <scope>NUCLEOTIDE SEQUENCE [LARGE SCALE GENOMIC DNA]</scope>
    <source>
        <strain evidence="3 4">MAH-29</strain>
    </source>
</reference>
<dbReference type="SUPFAM" id="SSF52096">
    <property type="entry name" value="ClpP/crotonase"/>
    <property type="match status" value="1"/>
</dbReference>
<feature type="chain" id="PRO_5046936797" description="Tail specific protease domain-containing protein" evidence="1">
    <location>
        <begin position="18"/>
        <end position="576"/>
    </location>
</feature>
<dbReference type="InterPro" id="IPR029045">
    <property type="entry name" value="ClpP/crotonase-like_dom_sf"/>
</dbReference>
<dbReference type="RefSeq" id="WP_209140448.1">
    <property type="nucleotide sequence ID" value="NZ_JAGHKO010000004.1"/>
</dbReference>
<dbReference type="Gene3D" id="3.90.226.10">
    <property type="entry name" value="2-enoyl-CoA Hydratase, Chain A, domain 1"/>
    <property type="match status" value="1"/>
</dbReference>
<evidence type="ECO:0000259" key="2">
    <source>
        <dbReference type="Pfam" id="PF03572"/>
    </source>
</evidence>
<name>A0ABS3YWV5_9BACT</name>
<dbReference type="Pfam" id="PF03572">
    <property type="entry name" value="Peptidase_S41"/>
    <property type="match status" value="1"/>
</dbReference>
<evidence type="ECO:0000313" key="3">
    <source>
        <dbReference type="EMBL" id="MBO9202402.1"/>
    </source>
</evidence>
<organism evidence="3 4">
    <name type="scientific">Niastella soli</name>
    <dbReference type="NCBI Taxonomy" id="2821487"/>
    <lineage>
        <taxon>Bacteria</taxon>
        <taxon>Pseudomonadati</taxon>
        <taxon>Bacteroidota</taxon>
        <taxon>Chitinophagia</taxon>
        <taxon>Chitinophagales</taxon>
        <taxon>Chitinophagaceae</taxon>
        <taxon>Niastella</taxon>
    </lineage>
</organism>
<gene>
    <name evidence="3" type="ORF">J7I42_19100</name>
</gene>
<keyword evidence="4" id="KW-1185">Reference proteome</keyword>
<dbReference type="InterPro" id="IPR005151">
    <property type="entry name" value="Tail-specific_protease"/>
</dbReference>
<comment type="caution">
    <text evidence="3">The sequence shown here is derived from an EMBL/GenBank/DDBJ whole genome shotgun (WGS) entry which is preliminary data.</text>
</comment>
<feature type="domain" description="Tail specific protease" evidence="2">
    <location>
        <begin position="387"/>
        <end position="550"/>
    </location>
</feature>
<evidence type="ECO:0000313" key="4">
    <source>
        <dbReference type="Proteomes" id="UP000677244"/>
    </source>
</evidence>
<dbReference type="EMBL" id="JAGHKO010000004">
    <property type="protein sequence ID" value="MBO9202402.1"/>
    <property type="molecule type" value="Genomic_DNA"/>
</dbReference>
<evidence type="ECO:0000256" key="1">
    <source>
        <dbReference type="SAM" id="SignalP"/>
    </source>
</evidence>
<dbReference type="Proteomes" id="UP000677244">
    <property type="component" value="Unassembled WGS sequence"/>
</dbReference>
<protein>
    <recommendedName>
        <fullName evidence="2">Tail specific protease domain-containing protein</fullName>
    </recommendedName>
</protein>
<sequence length="576" mass="64442">MRILFLLLICLPVTLLANGSQTAGLFSTSKENRTTDTATNSLTPYQISSLQVLGEVWGFLKYYHPGVAKGQFNWDSVLIAKVPVFLAAENARQLDEVMLTWLNELGNVAPCTQCDNTLTGRLSWNLDTAWITHSGFNSLLVNKLQYILANRNQGDNHYVTYGASSQIKVINEERYVNSEYQFQPTAYRLLALFRYWNIVNYFSPYKYLTSQKWEWVLHELIPSFYQAGDNTQYQRCIYKMITALEDGHNAIGGIGGLPQVAYFFGEYRYLPFLCSIVEGKAVVTLITNDSLCKLQGIALHDVIVAIDGETIEERISKRLPDVYSASNREAALQELCFSRLFAGRTITCTITKLTAQGNTSQVVINRYNHSLPWTTPPAPKWKMVADNIAYIDMDQLLPREVNKIMDSLNATRGIIIDLRNHPLDVWKPMAARLCSHKFLMARLAYPDLSFPGLYKYFPDYLEGVENNTPYQGKVILLVNVFSKSAGEYSAMGLQAATKAITIGNTTAGADGNITDWIALPGGLTTRFSGLGIYYPDGTVAQKKGVKIDIVCKPTINGALQGKDELIETAIKVIMQQ</sequence>
<keyword evidence="1" id="KW-0732">Signal</keyword>
<proteinExistence type="predicted"/>
<accession>A0ABS3YWV5</accession>
<feature type="signal peptide" evidence="1">
    <location>
        <begin position="1"/>
        <end position="17"/>
    </location>
</feature>